<dbReference type="Proteomes" id="UP000182241">
    <property type="component" value="Unassembled WGS sequence"/>
</dbReference>
<accession>A0A1H4U2U6</accession>
<name>A0A1H4U2U6_TSUTY</name>
<organism evidence="1 2">
    <name type="scientific">Tsukamurella tyrosinosolvens</name>
    <dbReference type="NCBI Taxonomy" id="57704"/>
    <lineage>
        <taxon>Bacteria</taxon>
        <taxon>Bacillati</taxon>
        <taxon>Actinomycetota</taxon>
        <taxon>Actinomycetes</taxon>
        <taxon>Mycobacteriales</taxon>
        <taxon>Tsukamurellaceae</taxon>
        <taxon>Tsukamurella</taxon>
    </lineage>
</organism>
<sequence length="65" mass="6995">MQVDGIEHVCHTVVMNGNTQFDRFDDAIAEASAAIGTAFASAENEVREQLAVLFLEADSLRKVAA</sequence>
<evidence type="ECO:0000313" key="2">
    <source>
        <dbReference type="Proteomes" id="UP000182241"/>
    </source>
</evidence>
<protein>
    <submittedName>
        <fullName evidence="1">Uncharacterized protein</fullName>
    </submittedName>
</protein>
<dbReference type="EMBL" id="FNSA01000003">
    <property type="protein sequence ID" value="SEC62880.1"/>
    <property type="molecule type" value="Genomic_DNA"/>
</dbReference>
<gene>
    <name evidence="1" type="ORF">SAMN04489793_2774</name>
</gene>
<evidence type="ECO:0000313" key="1">
    <source>
        <dbReference type="EMBL" id="SEC62880.1"/>
    </source>
</evidence>
<proteinExistence type="predicted"/>
<dbReference type="AlphaFoldDB" id="A0A1H4U2U6"/>
<keyword evidence="2" id="KW-1185">Reference proteome</keyword>
<reference evidence="2" key="1">
    <citation type="submission" date="2016-10" db="EMBL/GenBank/DDBJ databases">
        <authorList>
            <person name="Varghese N."/>
            <person name="Submissions S."/>
        </authorList>
    </citation>
    <scope>NUCLEOTIDE SEQUENCE [LARGE SCALE GENOMIC DNA]</scope>
    <source>
        <strain evidence="2">DSM 44234</strain>
    </source>
</reference>